<protein>
    <submittedName>
        <fullName evidence="4">Cell envelope biogenesis protein LolA</fullName>
    </submittedName>
    <submittedName>
        <fullName evidence="3">Periplasmic outer membrane-specific lipoprotein chaperone</fullName>
    </submittedName>
</protein>
<reference evidence="4 6" key="1">
    <citation type="submission" date="2017-10" db="EMBL/GenBank/DDBJ databases">
        <title>Genomics of the genus Arcobacter.</title>
        <authorList>
            <person name="Perez-Cataluna A."/>
            <person name="Figueras M.J."/>
        </authorList>
    </citation>
    <scope>NUCLEOTIDE SEQUENCE [LARGE SCALE GENOMIC DNA]</scope>
    <source>
        <strain evidence="4 6">CECT 7835</strain>
    </source>
</reference>
<feature type="chain" id="PRO_5044718467" evidence="2">
    <location>
        <begin position="19"/>
        <end position="175"/>
    </location>
</feature>
<accession>A0AAX2A8R2</accession>
<evidence type="ECO:0000256" key="1">
    <source>
        <dbReference type="ARBA" id="ARBA00022729"/>
    </source>
</evidence>
<evidence type="ECO:0000313" key="6">
    <source>
        <dbReference type="Proteomes" id="UP000289193"/>
    </source>
</evidence>
<keyword evidence="6" id="KW-1185">Reference proteome</keyword>
<dbReference type="CDD" id="cd16325">
    <property type="entry name" value="LolA"/>
    <property type="match status" value="1"/>
</dbReference>
<keyword evidence="3" id="KW-0449">Lipoprotein</keyword>
<dbReference type="EMBL" id="PDKM01000002">
    <property type="protein sequence ID" value="RXK10609.1"/>
    <property type="molecule type" value="Genomic_DNA"/>
</dbReference>
<evidence type="ECO:0000256" key="2">
    <source>
        <dbReference type="SAM" id="SignalP"/>
    </source>
</evidence>
<dbReference type="InterPro" id="IPR004564">
    <property type="entry name" value="OM_lipoprot_carrier_LolA-like"/>
</dbReference>
<name>A0AAX2A8R2_9BACT</name>
<dbReference type="Gene3D" id="2.50.20.10">
    <property type="entry name" value="Lipoprotein localisation LolA/LolB/LppX"/>
    <property type="match status" value="2"/>
</dbReference>
<dbReference type="AlphaFoldDB" id="A0AAX2A8R2"/>
<dbReference type="PANTHER" id="PTHR35869">
    <property type="entry name" value="OUTER-MEMBRANE LIPOPROTEIN CARRIER PROTEIN"/>
    <property type="match status" value="1"/>
</dbReference>
<dbReference type="SUPFAM" id="SSF89392">
    <property type="entry name" value="Prokaryotic lipoproteins and lipoprotein localization factors"/>
    <property type="match status" value="1"/>
</dbReference>
<sequence>MVYKLLLLTIITVSNLLAVDELKDIKTFQADFIQTVSNQSNKTISYEGKVFIKNNDRVLWKYIKPIEKNVFLLNDIVVIDEPELEQVIYTQLKEELNILSILQESKKISKNKYESFFYNRKYEILLNNKEIKQVSYKDELDNTIIIEFTNVVQNEEIPTDFFRFIPPDNYDIIKK</sequence>
<evidence type="ECO:0000313" key="5">
    <source>
        <dbReference type="Proteomes" id="UP000253850"/>
    </source>
</evidence>
<dbReference type="PANTHER" id="PTHR35869:SF1">
    <property type="entry name" value="OUTER-MEMBRANE LIPOPROTEIN CARRIER PROTEIN"/>
    <property type="match status" value="1"/>
</dbReference>
<evidence type="ECO:0000313" key="4">
    <source>
        <dbReference type="EMBL" id="RXK10609.1"/>
    </source>
</evidence>
<gene>
    <name evidence="3" type="primary">lolA</name>
    <name evidence="3" type="ORF">ABIV_1472</name>
    <name evidence="4" type="ORF">CRV05_04835</name>
</gene>
<dbReference type="Proteomes" id="UP000253850">
    <property type="component" value="Chromosome"/>
</dbReference>
<proteinExistence type="predicted"/>
<dbReference type="Proteomes" id="UP000289193">
    <property type="component" value="Unassembled WGS sequence"/>
</dbReference>
<dbReference type="Pfam" id="PF03548">
    <property type="entry name" value="LolA"/>
    <property type="match status" value="1"/>
</dbReference>
<feature type="signal peptide" evidence="2">
    <location>
        <begin position="1"/>
        <end position="18"/>
    </location>
</feature>
<dbReference type="EMBL" id="CP031217">
    <property type="protein sequence ID" value="AXH12466.1"/>
    <property type="molecule type" value="Genomic_DNA"/>
</dbReference>
<dbReference type="NCBIfam" id="NF000663">
    <property type="entry name" value="PRK00031.2-1"/>
    <property type="match status" value="1"/>
</dbReference>
<organism evidence="4 6">
    <name type="scientific">Halarcobacter bivalviorum</name>
    <dbReference type="NCBI Taxonomy" id="663364"/>
    <lineage>
        <taxon>Bacteria</taxon>
        <taxon>Pseudomonadati</taxon>
        <taxon>Campylobacterota</taxon>
        <taxon>Epsilonproteobacteria</taxon>
        <taxon>Campylobacterales</taxon>
        <taxon>Arcobacteraceae</taxon>
        <taxon>Halarcobacter</taxon>
    </lineage>
</organism>
<reference evidence="3 5" key="2">
    <citation type="submission" date="2018-07" db="EMBL/GenBank/DDBJ databases">
        <title>Complete genome of the Arcobacter bivalviorum type strain LMG 26154.</title>
        <authorList>
            <person name="Miller W.G."/>
            <person name="Yee E."/>
            <person name="Bono J.L."/>
        </authorList>
    </citation>
    <scope>NUCLEOTIDE SEQUENCE [LARGE SCALE GENOMIC DNA]</scope>
    <source>
        <strain evidence="3 5">LMG 26154</strain>
    </source>
</reference>
<dbReference type="KEGG" id="hbv:ABIV_1472"/>
<evidence type="ECO:0000313" key="3">
    <source>
        <dbReference type="EMBL" id="AXH12466.1"/>
    </source>
</evidence>
<dbReference type="InterPro" id="IPR029046">
    <property type="entry name" value="LolA/LolB/LppX"/>
</dbReference>
<dbReference type="RefSeq" id="WP_114839294.1">
    <property type="nucleotide sequence ID" value="NZ_CP031217.1"/>
</dbReference>
<keyword evidence="1 2" id="KW-0732">Signal</keyword>